<dbReference type="InterPro" id="IPR007169">
    <property type="entry name" value="RemA-like"/>
</dbReference>
<dbReference type="NCBIfam" id="NF046065">
    <property type="entry name" value="MtxRegRemB"/>
    <property type="match status" value="1"/>
</dbReference>
<comment type="caution">
    <text evidence="1">The sequence shown here is derived from an EMBL/GenBank/DDBJ whole genome shotgun (WGS) entry which is preliminary data.</text>
</comment>
<gene>
    <name evidence="1" type="ORF">P4T90_06280</name>
</gene>
<dbReference type="Pfam" id="PF04025">
    <property type="entry name" value="RemA-like"/>
    <property type="match status" value="1"/>
</dbReference>
<dbReference type="EMBL" id="JARMAB010000008">
    <property type="protein sequence ID" value="MED1202700.1"/>
    <property type="molecule type" value="Genomic_DNA"/>
</dbReference>
<protein>
    <submittedName>
        <fullName evidence="1">DUF370 domain-containing protein</fullName>
    </submittedName>
</protein>
<proteinExistence type="predicted"/>
<reference evidence="1 2" key="1">
    <citation type="submission" date="2023-03" db="EMBL/GenBank/DDBJ databases">
        <title>Bacillus Genome Sequencing.</title>
        <authorList>
            <person name="Dunlap C."/>
        </authorList>
    </citation>
    <scope>NUCLEOTIDE SEQUENCE [LARGE SCALE GENOMIC DNA]</scope>
    <source>
        <strain evidence="1 2">B-23453</strain>
    </source>
</reference>
<sequence>MYIHLGEDVMVRTDEIVAILDKKSIQVSAIMDGFLNSKDKKIINLAKGDFKSLVITDHRIYLSPLASITLNKRSMTEHQPDLYT</sequence>
<dbReference type="RefSeq" id="WP_066267762.1">
    <property type="nucleotide sequence ID" value="NZ_KV440953.1"/>
</dbReference>
<organism evidence="1 2">
    <name type="scientific">Heyndrickxia acidicola</name>
    <dbReference type="NCBI Taxonomy" id="209389"/>
    <lineage>
        <taxon>Bacteria</taxon>
        <taxon>Bacillati</taxon>
        <taxon>Bacillota</taxon>
        <taxon>Bacilli</taxon>
        <taxon>Bacillales</taxon>
        <taxon>Bacillaceae</taxon>
        <taxon>Heyndrickxia</taxon>
    </lineage>
</organism>
<dbReference type="Proteomes" id="UP001341444">
    <property type="component" value="Unassembled WGS sequence"/>
</dbReference>
<evidence type="ECO:0000313" key="1">
    <source>
        <dbReference type="EMBL" id="MED1202700.1"/>
    </source>
</evidence>
<evidence type="ECO:0000313" key="2">
    <source>
        <dbReference type="Proteomes" id="UP001341444"/>
    </source>
</evidence>
<accession>A0ABU6MDX1</accession>
<name>A0ABU6MDX1_9BACI</name>
<keyword evidence="2" id="KW-1185">Reference proteome</keyword>